<keyword evidence="1" id="KW-0472">Membrane</keyword>
<dbReference type="EMBL" id="CAFBLU010000012">
    <property type="protein sequence ID" value="CAB4873836.1"/>
    <property type="molecule type" value="Genomic_DNA"/>
</dbReference>
<reference evidence="2" key="1">
    <citation type="submission" date="2020-05" db="EMBL/GenBank/DDBJ databases">
        <authorList>
            <person name="Chiriac C."/>
            <person name="Salcher M."/>
            <person name="Ghai R."/>
            <person name="Kavagutti S V."/>
        </authorList>
    </citation>
    <scope>NUCLEOTIDE SEQUENCE</scope>
</reference>
<name>A0A6J7DT54_9ZZZZ</name>
<protein>
    <submittedName>
        <fullName evidence="2">Unannotated protein</fullName>
    </submittedName>
</protein>
<keyword evidence="1" id="KW-1133">Transmembrane helix</keyword>
<dbReference type="AlphaFoldDB" id="A0A6J7DT54"/>
<evidence type="ECO:0000256" key="1">
    <source>
        <dbReference type="SAM" id="Phobius"/>
    </source>
</evidence>
<evidence type="ECO:0000313" key="2">
    <source>
        <dbReference type="EMBL" id="CAB4873836.1"/>
    </source>
</evidence>
<proteinExistence type="predicted"/>
<organism evidence="2">
    <name type="scientific">freshwater metagenome</name>
    <dbReference type="NCBI Taxonomy" id="449393"/>
    <lineage>
        <taxon>unclassified sequences</taxon>
        <taxon>metagenomes</taxon>
        <taxon>ecological metagenomes</taxon>
    </lineage>
</organism>
<sequence>MNRDIARKNIKIGLSLGAVCFVMFGLSFVAAILYNAS</sequence>
<accession>A0A6J7DT54</accession>
<gene>
    <name evidence="2" type="ORF">UFOPK3444_00891</name>
</gene>
<keyword evidence="1" id="KW-0812">Transmembrane</keyword>
<feature type="transmembrane region" description="Helical" evidence="1">
    <location>
        <begin position="12"/>
        <end position="34"/>
    </location>
</feature>